<evidence type="ECO:0000313" key="7">
    <source>
        <dbReference type="Proteomes" id="UP000189911"/>
    </source>
</evidence>
<keyword evidence="3 5" id="KW-0489">Methyltransferase</keyword>
<comment type="subcellular location">
    <subcellularLocation>
        <location evidence="1 5">Cytoplasm</location>
    </subcellularLocation>
</comment>
<evidence type="ECO:0000313" key="6">
    <source>
        <dbReference type="EMBL" id="SCV00437.1"/>
    </source>
</evidence>
<dbReference type="EC" id="2.1.1.-" evidence="5"/>
<dbReference type="Pfam" id="PF10237">
    <property type="entry name" value="N6-adenineMlase"/>
    <property type="match status" value="1"/>
</dbReference>
<evidence type="ECO:0000256" key="1">
    <source>
        <dbReference type="ARBA" id="ARBA00004496"/>
    </source>
</evidence>
<comment type="function">
    <text evidence="5">S-adenosyl-L-methionine-dependent protein-lysine N-methyltransferase that trimethylates elongation factor 1-alpha at 'Lys-79'.</text>
</comment>
<dbReference type="Proteomes" id="UP000189911">
    <property type="component" value="Chromosome F"/>
</dbReference>
<proteinExistence type="inferred from homology"/>
<comment type="similarity">
    <text evidence="5">Belongs to the class I-like SAM-binding methyltransferase superfamily. EFM5 family.</text>
</comment>
<dbReference type="GO" id="GO:0005737">
    <property type="term" value="C:cytoplasm"/>
    <property type="evidence" value="ECO:0007669"/>
    <property type="project" value="UniProtKB-SubCell"/>
</dbReference>
<keyword evidence="2 5" id="KW-0963">Cytoplasm</keyword>
<accession>A0A1G4K8P5</accession>
<dbReference type="GO" id="GO:0032259">
    <property type="term" value="P:methylation"/>
    <property type="evidence" value="ECO:0007669"/>
    <property type="project" value="UniProtKB-KW"/>
</dbReference>
<gene>
    <name evidence="5" type="primary">EFM5</name>
    <name evidence="6" type="ORF">LANO_0F06876G</name>
</gene>
<dbReference type="PANTHER" id="PTHR13200:SF0">
    <property type="entry name" value="EEF1A LYSINE METHYLTRANSFERASE 1"/>
    <property type="match status" value="1"/>
</dbReference>
<protein>
    <recommendedName>
        <fullName evidence="5">Protein-lysine N-methyltransferase EFM5</fullName>
        <ecNumber evidence="5">2.1.1.-</ecNumber>
    </recommendedName>
    <alternativeName>
        <fullName evidence="5">Elongation factor methyltransferase 5</fullName>
    </alternativeName>
</protein>
<evidence type="ECO:0000256" key="5">
    <source>
        <dbReference type="HAMAP-Rule" id="MF_03187"/>
    </source>
</evidence>
<keyword evidence="4 5" id="KW-0808">Transferase</keyword>
<dbReference type="EMBL" id="LT598452">
    <property type="protein sequence ID" value="SCV00437.1"/>
    <property type="molecule type" value="Genomic_DNA"/>
</dbReference>
<dbReference type="PANTHER" id="PTHR13200">
    <property type="entry name" value="EEF1A LYSINE METHYLTRANSFERASE 1"/>
    <property type="match status" value="1"/>
</dbReference>
<dbReference type="InterPro" id="IPR041370">
    <property type="entry name" value="Mlase_EEF1AKMT1/ZCCHC4"/>
</dbReference>
<name>A0A1G4K8P5_9SACH</name>
<organism evidence="6 7">
    <name type="scientific">Lachancea nothofagi CBS 11611</name>
    <dbReference type="NCBI Taxonomy" id="1266666"/>
    <lineage>
        <taxon>Eukaryota</taxon>
        <taxon>Fungi</taxon>
        <taxon>Dikarya</taxon>
        <taxon>Ascomycota</taxon>
        <taxon>Saccharomycotina</taxon>
        <taxon>Saccharomycetes</taxon>
        <taxon>Saccharomycetales</taxon>
        <taxon>Saccharomycetaceae</taxon>
        <taxon>Lachancea</taxon>
    </lineage>
</organism>
<dbReference type="InterPro" id="IPR019369">
    <property type="entry name" value="Efm5/EEF1AKMT1"/>
</dbReference>
<evidence type="ECO:0000256" key="2">
    <source>
        <dbReference type="ARBA" id="ARBA00022490"/>
    </source>
</evidence>
<dbReference type="GO" id="GO:0016279">
    <property type="term" value="F:protein-lysine N-methyltransferase activity"/>
    <property type="evidence" value="ECO:0007669"/>
    <property type="project" value="UniProtKB-UniRule"/>
</dbReference>
<sequence>MSESESEIELSLSAHALAALQEFKNEEEERENRFKQLYDEAQRKSELQKGMDLFKEDWQLSQFWYSDETADIYADAMLEGADENTVIVIISAPSVFAAISKRTASTLPTKHIHLFEYDTRFEVLAGSEHYHYYDYNEPLTFPDSLKGKVDRLVIDPPFLNEDCQSKFSITAKALQNPNKRAKTASGNFQHRTICSTGERMAGVLSELYPDCKLTDYYPNHAKGLSNEFRCYANFEWNEWKYI</sequence>
<reference evidence="7" key="1">
    <citation type="submission" date="2016-03" db="EMBL/GenBank/DDBJ databases">
        <authorList>
            <person name="Devillers Hugo."/>
        </authorList>
    </citation>
    <scope>NUCLEOTIDE SEQUENCE [LARGE SCALE GENOMIC DNA]</scope>
</reference>
<keyword evidence="7" id="KW-1185">Reference proteome</keyword>
<dbReference type="HAMAP" id="MF_03187">
    <property type="entry name" value="Methyltr_EFM5"/>
    <property type="match status" value="1"/>
</dbReference>
<evidence type="ECO:0000256" key="3">
    <source>
        <dbReference type="ARBA" id="ARBA00022603"/>
    </source>
</evidence>
<dbReference type="AlphaFoldDB" id="A0A1G4K8P5"/>
<dbReference type="OrthoDB" id="206354at2759"/>
<evidence type="ECO:0000256" key="4">
    <source>
        <dbReference type="ARBA" id="ARBA00022679"/>
    </source>
</evidence>